<evidence type="ECO:0000313" key="3">
    <source>
        <dbReference type="Proteomes" id="UP001162483"/>
    </source>
</evidence>
<reference evidence="2" key="1">
    <citation type="submission" date="2023-05" db="EMBL/GenBank/DDBJ databases">
        <authorList>
            <person name="Stuckert A."/>
        </authorList>
    </citation>
    <scope>NUCLEOTIDE SEQUENCE</scope>
</reference>
<feature type="domain" description="DUF4550" evidence="1">
    <location>
        <begin position="2"/>
        <end position="64"/>
    </location>
</feature>
<organism evidence="2 3">
    <name type="scientific">Staurois parvus</name>
    <dbReference type="NCBI Taxonomy" id="386267"/>
    <lineage>
        <taxon>Eukaryota</taxon>
        <taxon>Metazoa</taxon>
        <taxon>Chordata</taxon>
        <taxon>Craniata</taxon>
        <taxon>Vertebrata</taxon>
        <taxon>Euteleostomi</taxon>
        <taxon>Amphibia</taxon>
        <taxon>Batrachia</taxon>
        <taxon>Anura</taxon>
        <taxon>Neobatrachia</taxon>
        <taxon>Ranoidea</taxon>
        <taxon>Ranidae</taxon>
        <taxon>Staurois</taxon>
    </lineage>
</organism>
<accession>A0ABN9BZY1</accession>
<sequence length="115" mass="13518">MEYESRLIKPWQEGDKTWLAWSHSIDLHVTKEALMKALSHQIQVKIWDTKDKVSAKARFDRPKAFRVSHVKHGEEPEVKQLVMNQRKLFEDSLPQPSFILEKNGSMLFQENLCAQ</sequence>
<feature type="non-terminal residue" evidence="2">
    <location>
        <position position="115"/>
    </location>
</feature>
<dbReference type="Pfam" id="PF15084">
    <property type="entry name" value="DUF4550"/>
    <property type="match status" value="1"/>
</dbReference>
<evidence type="ECO:0000313" key="2">
    <source>
        <dbReference type="EMBL" id="CAI9553301.1"/>
    </source>
</evidence>
<gene>
    <name evidence="2" type="ORF">SPARVUS_LOCUS4015972</name>
</gene>
<keyword evidence="3" id="KW-1185">Reference proteome</keyword>
<dbReference type="PANTHER" id="PTHR33667">
    <property type="entry name" value="SI:DKEY-57N24.6"/>
    <property type="match status" value="1"/>
</dbReference>
<dbReference type="InterPro" id="IPR027876">
    <property type="entry name" value="DUF4550"/>
</dbReference>
<protein>
    <recommendedName>
        <fullName evidence="1">DUF4550 domain-containing protein</fullName>
    </recommendedName>
</protein>
<proteinExistence type="predicted"/>
<name>A0ABN9BZY1_9NEOB</name>
<dbReference type="Proteomes" id="UP001162483">
    <property type="component" value="Unassembled WGS sequence"/>
</dbReference>
<evidence type="ECO:0000259" key="1">
    <source>
        <dbReference type="Pfam" id="PF15084"/>
    </source>
</evidence>
<dbReference type="PANTHER" id="PTHR33667:SF7">
    <property type="entry name" value="RIKEN CDNA 1810020O05 GENE"/>
    <property type="match status" value="1"/>
</dbReference>
<comment type="caution">
    <text evidence="2">The sequence shown here is derived from an EMBL/GenBank/DDBJ whole genome shotgun (WGS) entry which is preliminary data.</text>
</comment>
<dbReference type="EMBL" id="CATNWA010007065">
    <property type="protein sequence ID" value="CAI9553301.1"/>
    <property type="molecule type" value="Genomic_DNA"/>
</dbReference>